<dbReference type="AlphaFoldDB" id="A0AAE3CKZ2"/>
<organism evidence="2 3">
    <name type="scientific">Igneacidithiobacillus copahuensis</name>
    <dbReference type="NCBI Taxonomy" id="2724909"/>
    <lineage>
        <taxon>Bacteria</taxon>
        <taxon>Pseudomonadati</taxon>
        <taxon>Pseudomonadota</taxon>
        <taxon>Acidithiobacillia</taxon>
        <taxon>Acidithiobacillales</taxon>
        <taxon>Acidithiobacillaceae</taxon>
        <taxon>Igneacidithiobacillus</taxon>
    </lineage>
</organism>
<keyword evidence="3" id="KW-1185">Reference proteome</keyword>
<gene>
    <name evidence="2" type="ORF">HFQ13_14420</name>
</gene>
<evidence type="ECO:0000313" key="3">
    <source>
        <dbReference type="Proteomes" id="UP001197378"/>
    </source>
</evidence>
<reference evidence="2" key="1">
    <citation type="journal article" date="2021" name="ISME J.">
        <title>Genomic evolution of the class Acidithiobacillia: deep-branching Proteobacteria living in extreme acidic conditions.</title>
        <authorList>
            <person name="Moya-Beltran A."/>
            <person name="Beard S."/>
            <person name="Rojas-Villalobos C."/>
            <person name="Issotta F."/>
            <person name="Gallardo Y."/>
            <person name="Ulloa R."/>
            <person name="Giaveno A."/>
            <person name="Degli Esposti M."/>
            <person name="Johnson D.B."/>
            <person name="Quatrini R."/>
        </authorList>
    </citation>
    <scope>NUCLEOTIDE SEQUENCE</scope>
    <source>
        <strain evidence="2">VAN18-1</strain>
    </source>
</reference>
<accession>A0AAE3CKZ2</accession>
<dbReference type="EMBL" id="JAAXYO010000199">
    <property type="protein sequence ID" value="MBU2789381.1"/>
    <property type="molecule type" value="Genomic_DNA"/>
</dbReference>
<feature type="domain" description="Globin-sensor" evidence="1">
    <location>
        <begin position="10"/>
        <end position="125"/>
    </location>
</feature>
<dbReference type="RefSeq" id="WP_215872378.1">
    <property type="nucleotide sequence ID" value="NZ_JAAXYO010000199.1"/>
</dbReference>
<protein>
    <recommendedName>
        <fullName evidence="1">Globin-sensor domain-containing protein</fullName>
    </recommendedName>
</protein>
<evidence type="ECO:0000259" key="1">
    <source>
        <dbReference type="Pfam" id="PF11563"/>
    </source>
</evidence>
<dbReference type="SUPFAM" id="SSF46458">
    <property type="entry name" value="Globin-like"/>
    <property type="match status" value="1"/>
</dbReference>
<dbReference type="InterPro" id="IPR009050">
    <property type="entry name" value="Globin-like_sf"/>
</dbReference>
<sequence>MELLECAQQDSQLQAFIAIAGITAEDLCLLQQAAPKIVPIVPEVVDLLQANLLQQEQIAAKLGQAYGNYAAHLGQWLTNLFSGPHDADFLRQQEELGKQNVQHKIPPLYNAFIMSFLRAALPHSFGKNAIAREFPDGALTAATLRLLDFCQYLTDRAYTTRLLEVTGISKSLLDRLMTA</sequence>
<dbReference type="GO" id="GO:0020037">
    <property type="term" value="F:heme binding"/>
    <property type="evidence" value="ECO:0007669"/>
    <property type="project" value="InterPro"/>
</dbReference>
<dbReference type="Gene3D" id="1.10.490.10">
    <property type="entry name" value="Globins"/>
    <property type="match status" value="1"/>
</dbReference>
<dbReference type="Pfam" id="PF11563">
    <property type="entry name" value="Protoglobin"/>
    <property type="match status" value="1"/>
</dbReference>
<proteinExistence type="predicted"/>
<dbReference type="InterPro" id="IPR012292">
    <property type="entry name" value="Globin/Proto"/>
</dbReference>
<name>A0AAE3CKZ2_9PROT</name>
<dbReference type="CDD" id="cd01068">
    <property type="entry name" value="globin_sensor"/>
    <property type="match status" value="1"/>
</dbReference>
<evidence type="ECO:0000313" key="2">
    <source>
        <dbReference type="EMBL" id="MBU2789381.1"/>
    </source>
</evidence>
<dbReference type="Proteomes" id="UP001197378">
    <property type="component" value="Unassembled WGS sequence"/>
</dbReference>
<dbReference type="GO" id="GO:0019825">
    <property type="term" value="F:oxygen binding"/>
    <property type="evidence" value="ECO:0007669"/>
    <property type="project" value="InterPro"/>
</dbReference>
<comment type="caution">
    <text evidence="2">The sequence shown here is derived from an EMBL/GenBank/DDBJ whole genome shotgun (WGS) entry which is preliminary data.</text>
</comment>
<dbReference type="InterPro" id="IPR039379">
    <property type="entry name" value="Protoglobin_sensor_dom"/>
</dbReference>
<dbReference type="InterPro" id="IPR044398">
    <property type="entry name" value="Globin-sensor_dom"/>
</dbReference>